<comment type="caution">
    <text evidence="1">The sequence shown here is derived from an EMBL/GenBank/DDBJ whole genome shotgun (WGS) entry which is preliminary data.</text>
</comment>
<dbReference type="InterPro" id="IPR038475">
    <property type="entry name" value="RecG_C_sf"/>
</dbReference>
<dbReference type="Pfam" id="PF13749">
    <property type="entry name" value="HATPase_c_4"/>
    <property type="match status" value="1"/>
</dbReference>
<dbReference type="PANTHER" id="PTHR30595:SF6">
    <property type="entry name" value="SCHLAFEN ALBA-2 DOMAIN-CONTAINING PROTEIN"/>
    <property type="match status" value="1"/>
</dbReference>
<sequence>MIDSPEGLHDLIEDLRHQQGDTTDCEVKRGRDVELQMLQDRQRQAALDTTMWVRDDVRHVPDSGIDDLDSVYVDTLLRNARNASPFHRDKSDEVLLRNLGVVAKNGLLTVAGAYVLAEYPQRFLPSWSATAAVQLPTGAGSRNRDLQHFEGPLPVMFAEIRDWVGRNMHTTIGYRSDGDAVDESELPSVTVRELIGNALVHRDLSPHSHGKRVEVRLTGDRLTVSNPGGLRGITTAQLGHLGGKHAVNETVYALCQKLTLPDGGRVIEGEGGGIREARERMRAAGLKPLKFHDSGVSFTAVVSRRRLLSDRDLSWLTTAVAGHRLTEEQRVILASMHHGQEWTNRMVRQEFDQIDSREATSLLQDLVSRGLAVVAGERGGARYRLSGTLDLSPDDVLDVAVVSDQSEAAAQPESSQQSAVPNGDEVVALLSDSAAGLTVAELIAASTLTERQVRYALSQLSAVGAVSGRGHRPVRWTVASR</sequence>
<keyword evidence="2" id="KW-1185">Reference proteome</keyword>
<dbReference type="Gene3D" id="6.10.10.130">
    <property type="match status" value="1"/>
</dbReference>
<dbReference type="eggNOG" id="COG2865">
    <property type="taxonomic scope" value="Bacteria"/>
</dbReference>
<dbReference type="Proteomes" id="UP000035009">
    <property type="component" value="Unassembled WGS sequence"/>
</dbReference>
<gene>
    <name evidence="1" type="ORF">GM1_005_00020</name>
</gene>
<name>M3VDY1_GORML</name>
<protein>
    <submittedName>
        <fullName evidence="1">Uncharacterized protein</fullName>
    </submittedName>
</protein>
<dbReference type="OrthoDB" id="9805115at2"/>
<proteinExistence type="predicted"/>
<dbReference type="Gene3D" id="3.30.565.60">
    <property type="match status" value="1"/>
</dbReference>
<dbReference type="EMBL" id="BAOP01000005">
    <property type="protein sequence ID" value="GAC78819.1"/>
    <property type="molecule type" value="Genomic_DNA"/>
</dbReference>
<dbReference type="PANTHER" id="PTHR30595">
    <property type="entry name" value="GLPR-RELATED TRANSCRIPTIONAL REPRESSOR"/>
    <property type="match status" value="1"/>
</dbReference>
<dbReference type="AlphaFoldDB" id="M3VDY1"/>
<evidence type="ECO:0000313" key="2">
    <source>
        <dbReference type="Proteomes" id="UP000035009"/>
    </source>
</evidence>
<reference evidence="1 2" key="1">
    <citation type="submission" date="2013-02" db="EMBL/GenBank/DDBJ databases">
        <title>Whole genome shotgun sequence of Gordonia malaquae NBRC 108250.</title>
        <authorList>
            <person name="Yoshida I."/>
            <person name="Hosoyama A."/>
            <person name="Tsuchikane K."/>
            <person name="Ando Y."/>
            <person name="Baba S."/>
            <person name="Ohji S."/>
            <person name="Hamada M."/>
            <person name="Tamura T."/>
            <person name="Yamazoe A."/>
            <person name="Yamazaki S."/>
            <person name="Fujita N."/>
        </authorList>
    </citation>
    <scope>NUCLEOTIDE SEQUENCE [LARGE SCALE GENOMIC DNA]</scope>
    <source>
        <strain evidence="1 2">NBRC 108250</strain>
    </source>
</reference>
<accession>M3VDY1</accession>
<dbReference type="RefSeq" id="WP_008376964.1">
    <property type="nucleotide sequence ID" value="NZ_BAOP01000005.1"/>
</dbReference>
<evidence type="ECO:0000313" key="1">
    <source>
        <dbReference type="EMBL" id="GAC78819.1"/>
    </source>
</evidence>
<organism evidence="1 2">
    <name type="scientific">Gordonia malaquae NBRC 108250</name>
    <dbReference type="NCBI Taxonomy" id="1223542"/>
    <lineage>
        <taxon>Bacteria</taxon>
        <taxon>Bacillati</taxon>
        <taxon>Actinomycetota</taxon>
        <taxon>Actinomycetes</taxon>
        <taxon>Mycobacteriales</taxon>
        <taxon>Gordoniaceae</taxon>
        <taxon>Gordonia</taxon>
    </lineage>
</organism>